<evidence type="ECO:0000313" key="2">
    <source>
        <dbReference type="EMBL" id="CAA2968258.1"/>
    </source>
</evidence>
<keyword evidence="3" id="KW-1185">Reference proteome</keyword>
<sequence>MERKFLKWNSQGKRFERLAGIHPADKNLLMNGIWLRMTRSGLASFVVVGTYFLAVDHLFQVAQ</sequence>
<name>A0A8S0QSE9_OLEEU</name>
<keyword evidence="1" id="KW-0812">Transmembrane</keyword>
<dbReference type="OrthoDB" id="44467at2759"/>
<reference evidence="2 3" key="1">
    <citation type="submission" date="2019-12" db="EMBL/GenBank/DDBJ databases">
        <authorList>
            <person name="Alioto T."/>
            <person name="Alioto T."/>
            <person name="Gomez Garrido J."/>
        </authorList>
    </citation>
    <scope>NUCLEOTIDE SEQUENCE [LARGE SCALE GENOMIC DNA]</scope>
</reference>
<dbReference type="Proteomes" id="UP000594638">
    <property type="component" value="Unassembled WGS sequence"/>
</dbReference>
<keyword evidence="1" id="KW-1133">Transmembrane helix</keyword>
<organism evidence="2 3">
    <name type="scientific">Olea europaea subsp. europaea</name>
    <dbReference type="NCBI Taxonomy" id="158383"/>
    <lineage>
        <taxon>Eukaryota</taxon>
        <taxon>Viridiplantae</taxon>
        <taxon>Streptophyta</taxon>
        <taxon>Embryophyta</taxon>
        <taxon>Tracheophyta</taxon>
        <taxon>Spermatophyta</taxon>
        <taxon>Magnoliopsida</taxon>
        <taxon>eudicotyledons</taxon>
        <taxon>Gunneridae</taxon>
        <taxon>Pentapetalae</taxon>
        <taxon>asterids</taxon>
        <taxon>lamiids</taxon>
        <taxon>Lamiales</taxon>
        <taxon>Oleaceae</taxon>
        <taxon>Oleeae</taxon>
        <taxon>Olea</taxon>
    </lineage>
</organism>
<evidence type="ECO:0000256" key="1">
    <source>
        <dbReference type="SAM" id="Phobius"/>
    </source>
</evidence>
<protein>
    <submittedName>
        <fullName evidence="2">Mitochondrial arginine transporter BAC2</fullName>
    </submittedName>
</protein>
<keyword evidence="1" id="KW-0472">Membrane</keyword>
<dbReference type="Gramene" id="OE9A018765T1">
    <property type="protein sequence ID" value="OE9A018765C1"/>
    <property type="gene ID" value="OE9A018765"/>
</dbReference>
<gene>
    <name evidence="2" type="ORF">OLEA9_A018765</name>
</gene>
<accession>A0A8S0QSE9</accession>
<proteinExistence type="predicted"/>
<dbReference type="EMBL" id="CACTIH010001903">
    <property type="protein sequence ID" value="CAA2968258.1"/>
    <property type="molecule type" value="Genomic_DNA"/>
</dbReference>
<dbReference type="AlphaFoldDB" id="A0A8S0QSE9"/>
<evidence type="ECO:0000313" key="3">
    <source>
        <dbReference type="Proteomes" id="UP000594638"/>
    </source>
</evidence>
<feature type="transmembrane region" description="Helical" evidence="1">
    <location>
        <begin position="40"/>
        <end position="59"/>
    </location>
</feature>
<comment type="caution">
    <text evidence="2">The sequence shown here is derived from an EMBL/GenBank/DDBJ whole genome shotgun (WGS) entry which is preliminary data.</text>
</comment>